<evidence type="ECO:0000256" key="11">
    <source>
        <dbReference type="ARBA" id="ARBA00022842"/>
    </source>
</evidence>
<comment type="catalytic activity">
    <reaction evidence="17 19">
        <text>alpha-ribazole + adenosylcob(III)inamide-GDP = adenosylcob(III)alamin + GMP + H(+)</text>
        <dbReference type="Rhea" id="RHEA:16049"/>
        <dbReference type="ChEBI" id="CHEBI:10329"/>
        <dbReference type="ChEBI" id="CHEBI:15378"/>
        <dbReference type="ChEBI" id="CHEBI:18408"/>
        <dbReference type="ChEBI" id="CHEBI:58115"/>
        <dbReference type="ChEBI" id="CHEBI:60487"/>
        <dbReference type="EC" id="2.7.8.26"/>
    </reaction>
</comment>
<feature type="transmembrane region" description="Helical" evidence="19">
    <location>
        <begin position="232"/>
        <end position="253"/>
    </location>
</feature>
<proteinExistence type="inferred from homology"/>
<keyword evidence="11 19" id="KW-0460">Magnesium</keyword>
<evidence type="ECO:0000256" key="10">
    <source>
        <dbReference type="ARBA" id="ARBA00022692"/>
    </source>
</evidence>
<dbReference type="GO" id="GO:0009236">
    <property type="term" value="P:cobalamin biosynthetic process"/>
    <property type="evidence" value="ECO:0007669"/>
    <property type="project" value="UniProtKB-UniRule"/>
</dbReference>
<evidence type="ECO:0000256" key="15">
    <source>
        <dbReference type="ARBA" id="ARBA00032605"/>
    </source>
</evidence>
<dbReference type="Proteomes" id="UP000094067">
    <property type="component" value="Unassembled WGS sequence"/>
</dbReference>
<evidence type="ECO:0000256" key="6">
    <source>
        <dbReference type="ARBA" id="ARBA00015850"/>
    </source>
</evidence>
<comment type="cofactor">
    <cofactor evidence="1 19">
        <name>Mg(2+)</name>
        <dbReference type="ChEBI" id="CHEBI:18420"/>
    </cofactor>
</comment>
<dbReference type="GO" id="GO:0005886">
    <property type="term" value="C:plasma membrane"/>
    <property type="evidence" value="ECO:0007669"/>
    <property type="project" value="UniProtKB-SubCell"/>
</dbReference>
<sequence>MKTVFSSLVIAFSMYSKIPMPRVEWTEENRKYAICFFPLVGLVTGGLCYVWFLICGHLQAGTLLFSAGMAAIPLFLTGGIHVDGFMDTMDAMHSYLPREEKLRILKDSHIGAFSVICLLGYYLTYLGWISELRSERAVLCFCLGFLLSRILSGLSIVYFPGAKKEGLLYAFSSTAHKRSVRLVLFFLLGVCVLGMVLVSPLAGSLTVAGNLAVFGWYGYDSKKEFGGITGDLAGWFLLCAEWVSAMVPAVIALL</sequence>
<reference evidence="20 21" key="1">
    <citation type="submission" date="2016-07" db="EMBL/GenBank/DDBJ databases">
        <title>Characterization of isolates of Eisenbergiella tayi derived from blood cultures, using whole genome sequencing.</title>
        <authorList>
            <person name="Burdz T."/>
            <person name="Wiebe D."/>
            <person name="Huynh C."/>
            <person name="Bernard K."/>
        </authorList>
    </citation>
    <scope>NUCLEOTIDE SEQUENCE [LARGE SCALE GENOMIC DNA]</scope>
    <source>
        <strain evidence="20 21">NML 110608</strain>
    </source>
</reference>
<dbReference type="GO" id="GO:0051073">
    <property type="term" value="F:adenosylcobinamide-GDP ribazoletransferase activity"/>
    <property type="evidence" value="ECO:0007669"/>
    <property type="project" value="UniProtKB-UniRule"/>
</dbReference>
<keyword evidence="12 19" id="KW-1133">Transmembrane helix</keyword>
<dbReference type="HAMAP" id="MF_00719">
    <property type="entry name" value="CobS"/>
    <property type="match status" value="1"/>
</dbReference>
<feature type="transmembrane region" description="Helical" evidence="19">
    <location>
        <begin position="60"/>
        <end position="82"/>
    </location>
</feature>
<evidence type="ECO:0000256" key="19">
    <source>
        <dbReference type="HAMAP-Rule" id="MF_00719"/>
    </source>
</evidence>
<dbReference type="EC" id="2.7.8.26" evidence="5 19"/>
<dbReference type="PANTHER" id="PTHR34148:SF1">
    <property type="entry name" value="ADENOSYLCOBINAMIDE-GDP RIBAZOLETRANSFERASE"/>
    <property type="match status" value="1"/>
</dbReference>
<dbReference type="PANTHER" id="PTHR34148">
    <property type="entry name" value="ADENOSYLCOBINAMIDE-GDP RIBAZOLETRANSFERASE"/>
    <property type="match status" value="1"/>
</dbReference>
<protein>
    <recommendedName>
        <fullName evidence="6 19">Adenosylcobinamide-GDP ribazoletransferase</fullName>
        <ecNumber evidence="5 19">2.7.8.26</ecNumber>
    </recommendedName>
    <alternativeName>
        <fullName evidence="16 19">Cobalamin synthase</fullName>
    </alternativeName>
    <alternativeName>
        <fullName evidence="15 19">Cobalamin-5'-phosphate synthase</fullName>
    </alternativeName>
</protein>
<keyword evidence="13 19" id="KW-0472">Membrane</keyword>
<keyword evidence="8 19" id="KW-0169">Cobalamin biosynthesis</keyword>
<comment type="function">
    <text evidence="14 19">Joins adenosylcobinamide-GDP and alpha-ribazole to generate adenosylcobalamin (Ado-cobalamin). Also synthesizes adenosylcobalamin 5'-phosphate from adenosylcobinamide-GDP and alpha-ribazole 5'-phosphate.</text>
</comment>
<evidence type="ECO:0000313" key="21">
    <source>
        <dbReference type="Proteomes" id="UP000094067"/>
    </source>
</evidence>
<evidence type="ECO:0000256" key="2">
    <source>
        <dbReference type="ARBA" id="ARBA00004651"/>
    </source>
</evidence>
<feature type="transmembrane region" description="Helical" evidence="19">
    <location>
        <begin position="182"/>
        <end position="212"/>
    </location>
</feature>
<comment type="pathway">
    <text evidence="3 19">Cofactor biosynthesis; adenosylcobalamin biosynthesis; adenosylcobalamin from cob(II)yrinate a,c-diamide: step 7/7.</text>
</comment>
<evidence type="ECO:0000256" key="4">
    <source>
        <dbReference type="ARBA" id="ARBA00010561"/>
    </source>
</evidence>
<comment type="catalytic activity">
    <reaction evidence="18 19">
        <text>alpha-ribazole 5'-phosphate + adenosylcob(III)inamide-GDP = adenosylcob(III)alamin 5'-phosphate + GMP + H(+)</text>
        <dbReference type="Rhea" id="RHEA:23560"/>
        <dbReference type="ChEBI" id="CHEBI:15378"/>
        <dbReference type="ChEBI" id="CHEBI:57918"/>
        <dbReference type="ChEBI" id="CHEBI:58115"/>
        <dbReference type="ChEBI" id="CHEBI:60487"/>
        <dbReference type="ChEBI" id="CHEBI:60493"/>
        <dbReference type="EC" id="2.7.8.26"/>
    </reaction>
</comment>
<evidence type="ECO:0000256" key="7">
    <source>
        <dbReference type="ARBA" id="ARBA00022475"/>
    </source>
</evidence>
<evidence type="ECO:0000256" key="9">
    <source>
        <dbReference type="ARBA" id="ARBA00022679"/>
    </source>
</evidence>
<evidence type="ECO:0000256" key="8">
    <source>
        <dbReference type="ARBA" id="ARBA00022573"/>
    </source>
</evidence>
<accession>A0A1E3AGV8</accession>
<evidence type="ECO:0000256" key="17">
    <source>
        <dbReference type="ARBA" id="ARBA00048623"/>
    </source>
</evidence>
<organism evidence="20 21">
    <name type="scientific">Eisenbergiella tayi</name>
    <dbReference type="NCBI Taxonomy" id="1432052"/>
    <lineage>
        <taxon>Bacteria</taxon>
        <taxon>Bacillati</taxon>
        <taxon>Bacillota</taxon>
        <taxon>Clostridia</taxon>
        <taxon>Lachnospirales</taxon>
        <taxon>Lachnospiraceae</taxon>
        <taxon>Eisenbergiella</taxon>
    </lineage>
</organism>
<dbReference type="GO" id="GO:0008818">
    <property type="term" value="F:cobalamin 5'-phosphate synthase activity"/>
    <property type="evidence" value="ECO:0007669"/>
    <property type="project" value="UniProtKB-UniRule"/>
</dbReference>
<feature type="transmembrane region" description="Helical" evidence="19">
    <location>
        <begin position="110"/>
        <end position="130"/>
    </location>
</feature>
<dbReference type="Pfam" id="PF02654">
    <property type="entry name" value="CobS"/>
    <property type="match status" value="1"/>
</dbReference>
<keyword evidence="7 19" id="KW-1003">Cell membrane</keyword>
<feature type="transmembrane region" description="Helical" evidence="19">
    <location>
        <begin position="32"/>
        <end position="54"/>
    </location>
</feature>
<comment type="similarity">
    <text evidence="4 19">Belongs to the CobS family.</text>
</comment>
<keyword evidence="9 19" id="KW-0808">Transferase</keyword>
<evidence type="ECO:0000256" key="3">
    <source>
        <dbReference type="ARBA" id="ARBA00004663"/>
    </source>
</evidence>
<gene>
    <name evidence="20" type="primary">cobS_2</name>
    <name evidence="19" type="synonym">cobS</name>
    <name evidence="20" type="ORF">BEI61_03316</name>
</gene>
<evidence type="ECO:0000256" key="5">
    <source>
        <dbReference type="ARBA" id="ARBA00013200"/>
    </source>
</evidence>
<evidence type="ECO:0000256" key="18">
    <source>
        <dbReference type="ARBA" id="ARBA00049504"/>
    </source>
</evidence>
<dbReference type="PATRIC" id="fig|1432052.4.peg.3692"/>
<name>A0A1E3AGV8_9FIRM</name>
<feature type="transmembrane region" description="Helical" evidence="19">
    <location>
        <begin position="136"/>
        <end position="161"/>
    </location>
</feature>
<evidence type="ECO:0000256" key="12">
    <source>
        <dbReference type="ARBA" id="ARBA00022989"/>
    </source>
</evidence>
<evidence type="ECO:0000313" key="20">
    <source>
        <dbReference type="EMBL" id="ODM07426.1"/>
    </source>
</evidence>
<evidence type="ECO:0000256" key="13">
    <source>
        <dbReference type="ARBA" id="ARBA00023136"/>
    </source>
</evidence>
<dbReference type="AlphaFoldDB" id="A0A1E3AGV8"/>
<dbReference type="UniPathway" id="UPA00148">
    <property type="reaction ID" value="UER00238"/>
</dbReference>
<comment type="caution">
    <text evidence="20">The sequence shown here is derived from an EMBL/GenBank/DDBJ whole genome shotgun (WGS) entry which is preliminary data.</text>
</comment>
<evidence type="ECO:0000256" key="1">
    <source>
        <dbReference type="ARBA" id="ARBA00001946"/>
    </source>
</evidence>
<dbReference type="InterPro" id="IPR003805">
    <property type="entry name" value="CobS"/>
</dbReference>
<dbReference type="EMBL" id="MCGH01000002">
    <property type="protein sequence ID" value="ODM07426.1"/>
    <property type="molecule type" value="Genomic_DNA"/>
</dbReference>
<evidence type="ECO:0000256" key="16">
    <source>
        <dbReference type="ARBA" id="ARBA00032853"/>
    </source>
</evidence>
<keyword evidence="10 19" id="KW-0812">Transmembrane</keyword>
<dbReference type="RefSeq" id="WP_069153079.1">
    <property type="nucleotide sequence ID" value="NZ_MCGH01000002.1"/>
</dbReference>
<evidence type="ECO:0000256" key="14">
    <source>
        <dbReference type="ARBA" id="ARBA00025228"/>
    </source>
</evidence>
<comment type="subcellular location">
    <subcellularLocation>
        <location evidence="2 19">Cell membrane</location>
        <topology evidence="2 19">Multi-pass membrane protein</topology>
    </subcellularLocation>
</comment>